<dbReference type="AlphaFoldDB" id="A0A835XXA2"/>
<sequence>MTLPPQHSLDERLPLVFPAAPGLGTSPSLLPCRLPMPLLPSPSSLPQLSAPAVVAHPAASSPRAVPRRSPPPFGESLGLAAPAACLSASPLPAAVARGLAALWEATEALYIHLHVTLGEKAAA</sequence>
<evidence type="ECO:0000313" key="2">
    <source>
        <dbReference type="Proteomes" id="UP000612055"/>
    </source>
</evidence>
<evidence type="ECO:0000313" key="1">
    <source>
        <dbReference type="EMBL" id="KAG2491896.1"/>
    </source>
</evidence>
<organism evidence="1 2">
    <name type="scientific">Edaphochlamys debaryana</name>
    <dbReference type="NCBI Taxonomy" id="47281"/>
    <lineage>
        <taxon>Eukaryota</taxon>
        <taxon>Viridiplantae</taxon>
        <taxon>Chlorophyta</taxon>
        <taxon>core chlorophytes</taxon>
        <taxon>Chlorophyceae</taxon>
        <taxon>CS clade</taxon>
        <taxon>Chlamydomonadales</taxon>
        <taxon>Chlamydomonadales incertae sedis</taxon>
        <taxon>Edaphochlamys</taxon>
    </lineage>
</organism>
<accession>A0A835XXA2</accession>
<protein>
    <submittedName>
        <fullName evidence="1">Uncharacterized protein</fullName>
    </submittedName>
</protein>
<name>A0A835XXA2_9CHLO</name>
<dbReference type="Proteomes" id="UP000612055">
    <property type="component" value="Unassembled WGS sequence"/>
</dbReference>
<comment type="caution">
    <text evidence="1">The sequence shown here is derived from an EMBL/GenBank/DDBJ whole genome shotgun (WGS) entry which is preliminary data.</text>
</comment>
<keyword evidence="2" id="KW-1185">Reference proteome</keyword>
<dbReference type="EMBL" id="JAEHOE010000049">
    <property type="protein sequence ID" value="KAG2491896.1"/>
    <property type="molecule type" value="Genomic_DNA"/>
</dbReference>
<reference evidence="1" key="1">
    <citation type="journal article" date="2020" name="bioRxiv">
        <title>Comparative genomics of Chlamydomonas.</title>
        <authorList>
            <person name="Craig R.J."/>
            <person name="Hasan A.R."/>
            <person name="Ness R.W."/>
            <person name="Keightley P.D."/>
        </authorList>
    </citation>
    <scope>NUCLEOTIDE SEQUENCE</scope>
    <source>
        <strain evidence="1">CCAP 11/70</strain>
    </source>
</reference>
<proteinExistence type="predicted"/>
<gene>
    <name evidence="1" type="ORF">HYH03_009848</name>
</gene>